<dbReference type="EMBL" id="FQ312005">
    <property type="protein sequence ID" value="CBW25012.1"/>
    <property type="molecule type" value="Genomic_DNA"/>
</dbReference>
<name>E1X256_HALMS</name>
<gene>
    <name evidence="2" type="ordered locus">BMS_0071</name>
</gene>
<evidence type="ECO:0000313" key="3">
    <source>
        <dbReference type="Proteomes" id="UP000008963"/>
    </source>
</evidence>
<dbReference type="OrthoDB" id="5294699at2"/>
<reference evidence="3" key="1">
    <citation type="journal article" date="2013" name="ISME J.">
        <title>A small predatory core genome in the divergent marine Bacteriovorax marinus SJ and the terrestrial Bdellovibrio bacteriovorus.</title>
        <authorList>
            <person name="Crossman L.C."/>
            <person name="Chen H."/>
            <person name="Cerdeno-Tarraga A.M."/>
            <person name="Brooks K."/>
            <person name="Quail M.A."/>
            <person name="Pineiro S.A."/>
            <person name="Hobley L."/>
            <person name="Sockett R.E."/>
            <person name="Bentley S.D."/>
            <person name="Parkhill J."/>
            <person name="Williams H.N."/>
            <person name="Stine O.C."/>
        </authorList>
    </citation>
    <scope>NUCLEOTIDE SEQUENCE [LARGE SCALE GENOMIC DNA]</scope>
    <source>
        <strain evidence="3">ATCC BAA-682 / DSM 15412 / SJ</strain>
    </source>
</reference>
<dbReference type="KEGG" id="bmx:BMS_0071"/>
<keyword evidence="1" id="KW-0472">Membrane</keyword>
<organism evidence="2 3">
    <name type="scientific">Halobacteriovorax marinus (strain ATCC BAA-682 / DSM 15412 / SJ)</name>
    <name type="common">Bacteriovorax marinus</name>
    <dbReference type="NCBI Taxonomy" id="862908"/>
    <lineage>
        <taxon>Bacteria</taxon>
        <taxon>Pseudomonadati</taxon>
        <taxon>Bdellovibrionota</taxon>
        <taxon>Bacteriovoracia</taxon>
        <taxon>Bacteriovoracales</taxon>
        <taxon>Halobacteriovoraceae</taxon>
        <taxon>Halobacteriovorax</taxon>
    </lineage>
</organism>
<keyword evidence="1" id="KW-0812">Transmembrane</keyword>
<feature type="transmembrane region" description="Helical" evidence="1">
    <location>
        <begin position="12"/>
        <end position="35"/>
    </location>
</feature>
<dbReference type="RefSeq" id="WP_014242801.1">
    <property type="nucleotide sequence ID" value="NC_016620.1"/>
</dbReference>
<dbReference type="STRING" id="862908.BMS_0071"/>
<keyword evidence="3" id="KW-1185">Reference proteome</keyword>
<evidence type="ECO:0000313" key="2">
    <source>
        <dbReference type="EMBL" id="CBW25012.1"/>
    </source>
</evidence>
<accession>E1X256</accession>
<dbReference type="PATRIC" id="fig|862908.3.peg.69"/>
<protein>
    <submittedName>
        <fullName evidence="2">Uncharacterized protein</fullName>
    </submittedName>
</protein>
<dbReference type="HOGENOM" id="CLU_1382431_0_0_7"/>
<proteinExistence type="predicted"/>
<keyword evidence="1" id="KW-1133">Transmembrane helix</keyword>
<sequence>MNQTLDTTLMIIIILLLILIIVLAVIAGLVLANYLKASKSDSNSTIHRNEKNKDKDKELSTLDSGTGVCKNHETRNSVGICSICEEEFCVDCLKQIDKVNLCPEHFNTFADNIWTSITNQRTTPDNPEDGVYIYNFKKFLWKEKGIPSYILNDYKIQVENDFIETYVQLHVREKDQEELSKKIESFKQEKEETKDEQ</sequence>
<dbReference type="AlphaFoldDB" id="E1X256"/>
<evidence type="ECO:0000256" key="1">
    <source>
        <dbReference type="SAM" id="Phobius"/>
    </source>
</evidence>
<dbReference type="Proteomes" id="UP000008963">
    <property type="component" value="Chromosome"/>
</dbReference>